<evidence type="ECO:0000256" key="4">
    <source>
        <dbReference type="ARBA" id="ARBA00040840"/>
    </source>
</evidence>
<dbReference type="PANTHER" id="PTHR23121">
    <property type="entry name" value="SODIUM-DEPENDENT GLUCOSE TRANSPORTER 1"/>
    <property type="match status" value="1"/>
</dbReference>
<feature type="transmembrane region" description="Helical" evidence="5">
    <location>
        <begin position="368"/>
        <end position="385"/>
    </location>
</feature>
<comment type="caution">
    <text evidence="6">The sequence shown here is derived from an EMBL/GenBank/DDBJ whole genome shotgun (WGS) entry which is preliminary data.</text>
</comment>
<feature type="transmembrane region" description="Helical" evidence="5">
    <location>
        <begin position="185"/>
        <end position="208"/>
    </location>
</feature>
<feature type="transmembrane region" description="Helical" evidence="5">
    <location>
        <begin position="22"/>
        <end position="43"/>
    </location>
</feature>
<keyword evidence="1 5" id="KW-0812">Transmembrane</keyword>
<dbReference type="InterPro" id="IPR011701">
    <property type="entry name" value="MFS"/>
</dbReference>
<dbReference type="PANTHER" id="PTHR23121:SF10">
    <property type="entry name" value="MAJOR FACILITATOR SUPERFAMILY DOMAIN-CONTAINING PROTEIN 4A"/>
    <property type="match status" value="1"/>
</dbReference>
<evidence type="ECO:0000256" key="1">
    <source>
        <dbReference type="ARBA" id="ARBA00022692"/>
    </source>
</evidence>
<feature type="transmembrane region" description="Helical" evidence="5">
    <location>
        <begin position="307"/>
        <end position="328"/>
    </location>
</feature>
<gene>
    <name evidence="6" type="ORF">V5799_023254</name>
</gene>
<feature type="transmembrane region" description="Helical" evidence="5">
    <location>
        <begin position="397"/>
        <end position="419"/>
    </location>
</feature>
<feature type="transmembrane region" description="Helical" evidence="5">
    <location>
        <begin position="55"/>
        <end position="73"/>
    </location>
</feature>
<reference evidence="6 7" key="1">
    <citation type="journal article" date="2023" name="Arcadia Sci">
        <title>De novo assembly of a long-read Amblyomma americanum tick genome.</title>
        <authorList>
            <person name="Chou S."/>
            <person name="Poskanzer K.E."/>
            <person name="Rollins M."/>
            <person name="Thuy-Boun P.S."/>
        </authorList>
    </citation>
    <scope>NUCLEOTIDE SEQUENCE [LARGE SCALE GENOMIC DNA]</scope>
    <source>
        <strain evidence="6">F_SG_1</strain>
        <tissue evidence="6">Salivary glands</tissue>
    </source>
</reference>
<name>A0AAQ4FJS8_AMBAM</name>
<evidence type="ECO:0000256" key="3">
    <source>
        <dbReference type="ARBA" id="ARBA00023136"/>
    </source>
</evidence>
<dbReference type="Pfam" id="PF07690">
    <property type="entry name" value="MFS_1"/>
    <property type="match status" value="1"/>
</dbReference>
<proteinExistence type="predicted"/>
<evidence type="ECO:0000256" key="2">
    <source>
        <dbReference type="ARBA" id="ARBA00022989"/>
    </source>
</evidence>
<evidence type="ECO:0000256" key="5">
    <source>
        <dbReference type="SAM" id="Phobius"/>
    </source>
</evidence>
<dbReference type="Proteomes" id="UP001321473">
    <property type="component" value="Unassembled WGS sequence"/>
</dbReference>
<keyword evidence="3 5" id="KW-0472">Membrane</keyword>
<feature type="transmembrane region" description="Helical" evidence="5">
    <location>
        <begin position="334"/>
        <end position="356"/>
    </location>
</feature>
<accession>A0AAQ4FJS8</accession>
<organism evidence="6 7">
    <name type="scientific">Amblyomma americanum</name>
    <name type="common">Lone star tick</name>
    <dbReference type="NCBI Taxonomy" id="6943"/>
    <lineage>
        <taxon>Eukaryota</taxon>
        <taxon>Metazoa</taxon>
        <taxon>Ecdysozoa</taxon>
        <taxon>Arthropoda</taxon>
        <taxon>Chelicerata</taxon>
        <taxon>Arachnida</taxon>
        <taxon>Acari</taxon>
        <taxon>Parasitiformes</taxon>
        <taxon>Ixodida</taxon>
        <taxon>Ixodoidea</taxon>
        <taxon>Ixodidae</taxon>
        <taxon>Amblyomminae</taxon>
        <taxon>Amblyomma</taxon>
    </lineage>
</organism>
<dbReference type="Gene3D" id="1.20.1250.20">
    <property type="entry name" value="MFS general substrate transporter like domains"/>
    <property type="match status" value="1"/>
</dbReference>
<feature type="transmembrane region" description="Helical" evidence="5">
    <location>
        <begin position="79"/>
        <end position="102"/>
    </location>
</feature>
<dbReference type="GO" id="GO:0022857">
    <property type="term" value="F:transmembrane transporter activity"/>
    <property type="evidence" value="ECO:0007669"/>
    <property type="project" value="InterPro"/>
</dbReference>
<keyword evidence="2 5" id="KW-1133">Transmembrane helix</keyword>
<dbReference type="InterPro" id="IPR036259">
    <property type="entry name" value="MFS_trans_sf"/>
</dbReference>
<evidence type="ECO:0000313" key="7">
    <source>
        <dbReference type="Proteomes" id="UP001321473"/>
    </source>
</evidence>
<dbReference type="EMBL" id="JARKHS020002246">
    <property type="protein sequence ID" value="KAK8786965.1"/>
    <property type="molecule type" value="Genomic_DNA"/>
</dbReference>
<evidence type="ECO:0000313" key="6">
    <source>
        <dbReference type="EMBL" id="KAK8786965.1"/>
    </source>
</evidence>
<sequence length="446" mass="47644">MGLVIAITGAAMLDLVQLFRSSLASISYLILTRGIGALLGCFLGGKLHDTYNTQVVSIAATTLICVTVIAIPLSGYLPVAHVMVFLVGLSAAAFEIGANVWIIRMWTDNTTPALEAFQLAYGVGGLLGPFIARPFLSAVVTGNTTEVNTAGFYLGLEDNYLGSPGLLSVPNDTAATNTTGETHIVYAYGIVGAFYFILTLSMIALYLVDRADFKAEAEKTPDGSPATVEKRASDVCFTRTVLAAMCIFIGFYVALESTTSQMVASFAVKSNLHFSKATASRVEAIFFLCLSASRLTAALVTVKLPPFWMLVISHTILLPTAIALVIWGSSIDTVLWVCIALAGIGQGPVYAAVMSWTAGHIEFSNKMMAFAIVTESIGSMAAPTLVGEFMDEIPNTFLYVCLGAVGMCTVIFFCMYLYLKITPHLSKDKELLINDTDDKPHEGVSC</sequence>
<feature type="transmembrane region" description="Helical" evidence="5">
    <location>
        <begin position="284"/>
        <end position="302"/>
    </location>
</feature>
<keyword evidence="7" id="KW-1185">Reference proteome</keyword>
<dbReference type="AlphaFoldDB" id="A0AAQ4FJS8"/>
<dbReference type="SUPFAM" id="SSF103473">
    <property type="entry name" value="MFS general substrate transporter"/>
    <property type="match status" value="1"/>
</dbReference>
<protein>
    <recommendedName>
        <fullName evidence="4">Major facilitator superfamily domain-containing protein 4A</fullName>
    </recommendedName>
</protein>
<feature type="transmembrane region" description="Helical" evidence="5">
    <location>
        <begin position="236"/>
        <end position="255"/>
    </location>
</feature>